<evidence type="ECO:0000256" key="1">
    <source>
        <dbReference type="ARBA" id="ARBA00004442"/>
    </source>
</evidence>
<dbReference type="AlphaFoldDB" id="I7A5P8"/>
<dbReference type="Proteomes" id="UP000009011">
    <property type="component" value="Chromosome"/>
</dbReference>
<dbReference type="GO" id="GO:0009279">
    <property type="term" value="C:cell outer membrane"/>
    <property type="evidence" value="ECO:0007669"/>
    <property type="project" value="UniProtKB-SubCell"/>
</dbReference>
<dbReference type="InterPro" id="IPR036942">
    <property type="entry name" value="Beta-barrel_TonB_sf"/>
</dbReference>
<evidence type="ECO:0000256" key="2">
    <source>
        <dbReference type="ARBA" id="ARBA00023136"/>
    </source>
</evidence>
<dbReference type="STRING" id="1191523.MROS_1994"/>
<keyword evidence="3" id="KW-0998">Cell outer membrane</keyword>
<feature type="chain" id="PRO_5003707659" description="TonB-dependent receptor" evidence="4">
    <location>
        <begin position="18"/>
        <end position="526"/>
    </location>
</feature>
<dbReference type="OrthoDB" id="1264254at2"/>
<dbReference type="eggNOG" id="COG4206">
    <property type="taxonomic scope" value="Bacteria"/>
</dbReference>
<keyword evidence="4" id="KW-0732">Signal</keyword>
<evidence type="ECO:0008006" key="7">
    <source>
        <dbReference type="Google" id="ProtNLM"/>
    </source>
</evidence>
<dbReference type="EMBL" id="CP003557">
    <property type="protein sequence ID" value="AFN75226.1"/>
    <property type="molecule type" value="Genomic_DNA"/>
</dbReference>
<evidence type="ECO:0000256" key="4">
    <source>
        <dbReference type="SAM" id="SignalP"/>
    </source>
</evidence>
<keyword evidence="6" id="KW-1185">Reference proteome</keyword>
<dbReference type="RefSeq" id="WP_014856658.1">
    <property type="nucleotide sequence ID" value="NC_018178.1"/>
</dbReference>
<dbReference type="HOGENOM" id="CLU_517588_0_0_10"/>
<evidence type="ECO:0000313" key="5">
    <source>
        <dbReference type="EMBL" id="AFN75226.1"/>
    </source>
</evidence>
<feature type="signal peptide" evidence="4">
    <location>
        <begin position="1"/>
        <end position="17"/>
    </location>
</feature>
<reference evidence="5 6" key="1">
    <citation type="journal article" date="2013" name="PLoS ONE">
        <title>Genomic analysis of Melioribacter roseus, facultatively anaerobic organotrophic bacterium representing a novel deep lineage within Bacteriodetes/Chlorobi group.</title>
        <authorList>
            <person name="Kadnikov V.V."/>
            <person name="Mardanov A.V."/>
            <person name="Podosokorskaya O.A."/>
            <person name="Gavrilov S.N."/>
            <person name="Kublanov I.V."/>
            <person name="Beletsky A.V."/>
            <person name="Bonch-Osmolovskaya E.A."/>
            <person name="Ravin N.V."/>
        </authorList>
    </citation>
    <scope>NUCLEOTIDE SEQUENCE [LARGE SCALE GENOMIC DNA]</scope>
    <source>
        <strain evidence="6">JCM 17771 / P3M-2</strain>
    </source>
</reference>
<proteinExistence type="predicted"/>
<sequence>MKRIIFLLLIFSAALMAQEEQKSIELPDFVITGSQSIQIPKAEKVKPELIPIISKDFLLPNYSPELMPLLIESVPVRHIPGISADDYYIGRLNVGLGLYTYPIGELNLSAPFDNYLFGLDIWGKNIKEYTDYAYFNTSGVSLKNDFFVSPNSDFLPGTSVGLGGLYERFSYRYFGAATPDSLSENDLMNFNFSVRNKFIRKFNFDFDFNGRQFRHNNFDLNEKLFSGKAEMSVNFSLFSLGGGASIKRQMTDHTNINFRENFYSFTGFIKLYSLSDLIVTGGITYSSDEDNSSLYPFVALNYKIDEGLSAYAEYKPRVEFIDLYSLYKQNPYLKNNFIGNIFLKNKSAFKAGINYGITDILTAGVWTEYKASDNYYYFLDNEQTGFYNLFTENDVKTYSGGVELILKSQIPGYLNLKAGYYKIKNSAGMIIPFQPEIRFDATYMKEITNNFNIVLSYRFMKGAYTDLTNTDILPDYHNLSFKIEYKMFDNLYFWTDFQNILNKSNFVYPNYREKPFDLIGGATYRW</sequence>
<name>I7A5P8_MELRP</name>
<evidence type="ECO:0000256" key="3">
    <source>
        <dbReference type="ARBA" id="ARBA00023237"/>
    </source>
</evidence>
<dbReference type="KEGG" id="mro:MROS_1994"/>
<evidence type="ECO:0000313" key="6">
    <source>
        <dbReference type="Proteomes" id="UP000009011"/>
    </source>
</evidence>
<protein>
    <recommendedName>
        <fullName evidence="7">TonB-dependent receptor</fullName>
    </recommendedName>
</protein>
<comment type="subcellular location">
    <subcellularLocation>
        <location evidence="1">Cell outer membrane</location>
    </subcellularLocation>
</comment>
<keyword evidence="2" id="KW-0472">Membrane</keyword>
<dbReference type="SUPFAM" id="SSF56935">
    <property type="entry name" value="Porins"/>
    <property type="match status" value="1"/>
</dbReference>
<accession>I7A5P8</accession>
<dbReference type="Gene3D" id="2.40.170.20">
    <property type="entry name" value="TonB-dependent receptor, beta-barrel domain"/>
    <property type="match status" value="1"/>
</dbReference>
<gene>
    <name evidence="5" type="ordered locus">MROS_1994</name>
</gene>
<organism evidence="5 6">
    <name type="scientific">Melioribacter roseus (strain DSM 23840 / JCM 17771 / VKM B-2668 / P3M-2)</name>
    <dbReference type="NCBI Taxonomy" id="1191523"/>
    <lineage>
        <taxon>Bacteria</taxon>
        <taxon>Pseudomonadati</taxon>
        <taxon>Ignavibacteriota</taxon>
        <taxon>Ignavibacteria</taxon>
        <taxon>Ignavibacteriales</taxon>
        <taxon>Melioribacteraceae</taxon>
        <taxon>Melioribacter</taxon>
    </lineage>
</organism>